<gene>
    <name evidence="3" type="ORF">BN1095_340349</name>
    <name evidence="2" type="ORF">BN1096_350059</name>
    <name evidence="1" type="ORF">BN1097_1370009</name>
</gene>
<name>A0A069A941_CLODI</name>
<evidence type="ECO:0000313" key="2">
    <source>
        <dbReference type="EMBL" id="CDS84641.1"/>
    </source>
</evidence>
<protein>
    <submittedName>
        <fullName evidence="1">DNA binding domain, excisionase family</fullName>
    </submittedName>
</protein>
<accession>A0A069A941</accession>
<dbReference type="RefSeq" id="WP_021366345.1">
    <property type="nucleotide sequence ID" value="NZ_BBYB01000069.1"/>
</dbReference>
<evidence type="ECO:0000313" key="3">
    <source>
        <dbReference type="EMBL" id="CDT23227.1"/>
    </source>
</evidence>
<proteinExistence type="predicted"/>
<dbReference type="EMBL" id="LK933005">
    <property type="protein sequence ID" value="CDT23227.1"/>
    <property type="molecule type" value="Genomic_DNA"/>
</dbReference>
<organism evidence="2">
    <name type="scientific">Clostridioides difficile</name>
    <name type="common">Peptoclostridium difficile</name>
    <dbReference type="NCBI Taxonomy" id="1496"/>
    <lineage>
        <taxon>Bacteria</taxon>
        <taxon>Bacillati</taxon>
        <taxon>Bacillota</taxon>
        <taxon>Clostridia</taxon>
        <taxon>Peptostreptococcales</taxon>
        <taxon>Peptostreptococcaceae</taxon>
        <taxon>Clostridioides</taxon>
    </lineage>
</organism>
<dbReference type="EMBL" id="LK932344">
    <property type="protein sequence ID" value="CDS83010.1"/>
    <property type="molecule type" value="Genomic_DNA"/>
</dbReference>
<evidence type="ECO:0000313" key="1">
    <source>
        <dbReference type="EMBL" id="CDS83010.1"/>
    </source>
</evidence>
<reference evidence="2" key="1">
    <citation type="submission" date="2014-07" db="EMBL/GenBank/DDBJ databases">
        <authorList>
            <person name="Monot Marc"/>
        </authorList>
    </citation>
    <scope>NUCLEOTIDE SEQUENCE</scope>
    <source>
        <strain evidence="3">7032989</strain>
        <strain evidence="1">7032994</strain>
    </source>
</reference>
<dbReference type="EMBL" id="LK932486">
    <property type="protein sequence ID" value="CDS84641.1"/>
    <property type="molecule type" value="Genomic_DNA"/>
</dbReference>
<dbReference type="AlphaFoldDB" id="A0A069A941"/>
<sequence>MDISESITKQFSDSLKSLIEIEINKQETDRVKSQTVEQKVKVLEPKDIVVLIKRGYPNYLITVEEARGILKLDTVFMRRLVSTGLIKSLARGDGRKISRYEVDDFIERNQGKNLDELLKAVERGDEIVKP</sequence>